<evidence type="ECO:0000313" key="5">
    <source>
        <dbReference type="Proteomes" id="UP001597180"/>
    </source>
</evidence>
<evidence type="ECO:0000259" key="1">
    <source>
        <dbReference type="Pfam" id="PF13204"/>
    </source>
</evidence>
<sequence length="478" mass="55580">MDTVAQWGMFELKLNGPSAGNPFTDISLSASFRNGRYEAVSEGFYDGGGTYCIRFMPQEQGEWTFTVTSNDPGFNGMTGQFICTTPEPGHHGPVRIKGNVHFQYADGTRYIPVGTTCYVWHLQSEELQEETLRTLMHAPFNKVRMCVFPINCEFNRGEPIEYPFEGSVEQGFDYDRFNPGYFAHLERRIADLGKLGIEADLILFHPYDEGRWGFDRLTSEQDERYLRYVIARLGAYPNVWWSLANEYDLMKQKRPEVWNRYFTMLQEYDSGGHLRSCRNWHDFGAPWVTHVSLQNPDIRVASDYTRQYGKPVIIDDCEYEGNLDARWGSLTAEEMVLRIWEGNFRGGYVTHGETYVNDDVNEDEVLWWSHGGRLRGESIPRIAFLRSLLEEAPAHITYSSDRMDAATLEVSGEYYLQYFGPHRFSYRVFELPEGEYEVDVIDTWNMTITTLEETFQGRFRIDLPSKLYYALRIRKKSN</sequence>
<dbReference type="Pfam" id="PF18310">
    <property type="entry name" value="DUF5605"/>
    <property type="match status" value="1"/>
</dbReference>
<dbReference type="InterPro" id="IPR013783">
    <property type="entry name" value="Ig-like_fold"/>
</dbReference>
<dbReference type="RefSeq" id="WP_345594618.1">
    <property type="nucleotide sequence ID" value="NZ_BAABJG010000055.1"/>
</dbReference>
<dbReference type="Pfam" id="PF13204">
    <property type="entry name" value="Apiosidase"/>
    <property type="match status" value="1"/>
</dbReference>
<dbReference type="PANTHER" id="PTHR37836:SF2">
    <property type="entry name" value="DUF4038 DOMAIN-CONTAINING PROTEIN"/>
    <property type="match status" value="1"/>
</dbReference>
<evidence type="ECO:0000313" key="4">
    <source>
        <dbReference type="EMBL" id="MFD1219801.1"/>
    </source>
</evidence>
<dbReference type="Gene3D" id="3.20.20.80">
    <property type="entry name" value="Glycosidases"/>
    <property type="match status" value="1"/>
</dbReference>
<feature type="domain" description="DUF5060" evidence="2">
    <location>
        <begin position="3"/>
        <end position="70"/>
    </location>
</feature>
<comment type="caution">
    <text evidence="4">The sequence shown here is derived from an EMBL/GenBank/DDBJ whole genome shotgun (WGS) entry which is preliminary data.</text>
</comment>
<dbReference type="PANTHER" id="PTHR37836">
    <property type="entry name" value="LMO1036 PROTEIN"/>
    <property type="match status" value="1"/>
</dbReference>
<dbReference type="Pfam" id="PF16586">
    <property type="entry name" value="DUF5060"/>
    <property type="match status" value="1"/>
</dbReference>
<dbReference type="EMBL" id="JBHTLU010000012">
    <property type="protein sequence ID" value="MFD1219801.1"/>
    <property type="molecule type" value="Genomic_DNA"/>
</dbReference>
<name>A0ABW3UGV9_9BACL</name>
<dbReference type="Gene3D" id="2.60.40.10">
    <property type="entry name" value="Immunoglobulins"/>
    <property type="match status" value="1"/>
</dbReference>
<feature type="domain" description="DUF5605" evidence="3">
    <location>
        <begin position="405"/>
        <end position="474"/>
    </location>
</feature>
<dbReference type="Gene3D" id="2.60.40.3950">
    <property type="match status" value="1"/>
</dbReference>
<dbReference type="SUPFAM" id="SSF51445">
    <property type="entry name" value="(Trans)glycosidases"/>
    <property type="match status" value="1"/>
</dbReference>
<dbReference type="InterPro" id="IPR025277">
    <property type="entry name" value="Apiosidase-like_cat_dom"/>
</dbReference>
<feature type="domain" description="Apiosidase-like catalytic" evidence="1">
    <location>
        <begin position="100"/>
        <end position="357"/>
    </location>
</feature>
<evidence type="ECO:0000259" key="2">
    <source>
        <dbReference type="Pfam" id="PF16586"/>
    </source>
</evidence>
<dbReference type="InterPro" id="IPR032260">
    <property type="entry name" value="DUF5060"/>
</dbReference>
<dbReference type="InterPro" id="IPR017853">
    <property type="entry name" value="GH"/>
</dbReference>
<organism evidence="4 5">
    <name type="scientific">Paenibacillus vulneris</name>
    <dbReference type="NCBI Taxonomy" id="1133364"/>
    <lineage>
        <taxon>Bacteria</taxon>
        <taxon>Bacillati</taxon>
        <taxon>Bacillota</taxon>
        <taxon>Bacilli</taxon>
        <taxon>Bacillales</taxon>
        <taxon>Paenibacillaceae</taxon>
        <taxon>Paenibacillus</taxon>
    </lineage>
</organism>
<evidence type="ECO:0000259" key="3">
    <source>
        <dbReference type="Pfam" id="PF18310"/>
    </source>
</evidence>
<protein>
    <submittedName>
        <fullName evidence="4">DUF5605 domain-containing protein</fullName>
    </submittedName>
</protein>
<dbReference type="Proteomes" id="UP001597180">
    <property type="component" value="Unassembled WGS sequence"/>
</dbReference>
<reference evidence="5" key="1">
    <citation type="journal article" date="2019" name="Int. J. Syst. Evol. Microbiol.">
        <title>The Global Catalogue of Microorganisms (GCM) 10K type strain sequencing project: providing services to taxonomists for standard genome sequencing and annotation.</title>
        <authorList>
            <consortium name="The Broad Institute Genomics Platform"/>
            <consortium name="The Broad Institute Genome Sequencing Center for Infectious Disease"/>
            <person name="Wu L."/>
            <person name="Ma J."/>
        </authorList>
    </citation>
    <scope>NUCLEOTIDE SEQUENCE [LARGE SCALE GENOMIC DNA]</scope>
    <source>
        <strain evidence="5">CCUG 53270</strain>
    </source>
</reference>
<dbReference type="InterPro" id="IPR041239">
    <property type="entry name" value="DUF5605"/>
</dbReference>
<accession>A0ABW3UGV9</accession>
<proteinExistence type="predicted"/>
<keyword evidence="5" id="KW-1185">Reference proteome</keyword>
<gene>
    <name evidence="4" type="ORF">ACFQ4B_06710</name>
</gene>